<accession>X0UTB7</accession>
<evidence type="ECO:0000313" key="1">
    <source>
        <dbReference type="EMBL" id="GAG08960.1"/>
    </source>
</evidence>
<feature type="non-terminal residue" evidence="1">
    <location>
        <position position="225"/>
    </location>
</feature>
<gene>
    <name evidence="1" type="ORF">S01H1_35097</name>
</gene>
<sequence length="225" mass="24953">MANLNPISRVITFALIFYFIFALLFASLNQVIVASGEPIETDNGNGTFNATWSFDNPLNYSANNITINDGEVNLTLGKYWWNQTTQSDFNNGTFVNTTAIPMGELILNSEMGNDNLVKTGDFSSDQNWIYVPGDYITSERNGLGAAELGYSNLTVSNIAYLIPETGEDDGTVTFWTSSLSYFNVTTETFTEIGYQYDPIEPKINRSFFYFNLSSIPLAATITDVS</sequence>
<comment type="caution">
    <text evidence="1">The sequence shown here is derived from an EMBL/GenBank/DDBJ whole genome shotgun (WGS) entry which is preliminary data.</text>
</comment>
<protein>
    <submittedName>
        <fullName evidence="1">Uncharacterized protein</fullName>
    </submittedName>
</protein>
<dbReference type="AlphaFoldDB" id="X0UTB7"/>
<reference evidence="1" key="1">
    <citation type="journal article" date="2014" name="Front. Microbiol.">
        <title>High frequency of phylogenetically diverse reductive dehalogenase-homologous genes in deep subseafloor sedimentary metagenomes.</title>
        <authorList>
            <person name="Kawai M."/>
            <person name="Futagami T."/>
            <person name="Toyoda A."/>
            <person name="Takaki Y."/>
            <person name="Nishi S."/>
            <person name="Hori S."/>
            <person name="Arai W."/>
            <person name="Tsubouchi T."/>
            <person name="Morono Y."/>
            <person name="Uchiyama I."/>
            <person name="Ito T."/>
            <person name="Fujiyama A."/>
            <person name="Inagaki F."/>
            <person name="Takami H."/>
        </authorList>
    </citation>
    <scope>NUCLEOTIDE SEQUENCE</scope>
    <source>
        <strain evidence="1">Expedition CK06-06</strain>
    </source>
</reference>
<organism evidence="1">
    <name type="scientific">marine sediment metagenome</name>
    <dbReference type="NCBI Taxonomy" id="412755"/>
    <lineage>
        <taxon>unclassified sequences</taxon>
        <taxon>metagenomes</taxon>
        <taxon>ecological metagenomes</taxon>
    </lineage>
</organism>
<name>X0UTB7_9ZZZZ</name>
<dbReference type="EMBL" id="BARS01021902">
    <property type="protein sequence ID" value="GAG08960.1"/>
    <property type="molecule type" value="Genomic_DNA"/>
</dbReference>
<proteinExistence type="predicted"/>